<accession>A0ABD1LZH1</accession>
<reference evidence="3 4" key="1">
    <citation type="submission" date="2024-08" db="EMBL/GenBank/DDBJ databases">
        <title>Insights into the chromosomal genome structure of Flemingia macrophylla.</title>
        <authorList>
            <person name="Ding Y."/>
            <person name="Zhao Y."/>
            <person name="Bi W."/>
            <person name="Wu M."/>
            <person name="Zhao G."/>
            <person name="Gong Y."/>
            <person name="Li W."/>
            <person name="Zhang P."/>
        </authorList>
    </citation>
    <scope>NUCLEOTIDE SEQUENCE [LARGE SCALE GENOMIC DNA]</scope>
    <source>
        <strain evidence="3">DYQJB</strain>
        <tissue evidence="3">Leaf</tissue>
    </source>
</reference>
<name>A0ABD1LZH1_9FABA</name>
<dbReference type="SUPFAM" id="SSF50985">
    <property type="entry name" value="RCC1/BLIP-II"/>
    <property type="match status" value="1"/>
</dbReference>
<evidence type="ECO:0000313" key="4">
    <source>
        <dbReference type="Proteomes" id="UP001603857"/>
    </source>
</evidence>
<evidence type="ECO:0000313" key="3">
    <source>
        <dbReference type="EMBL" id="KAL2328713.1"/>
    </source>
</evidence>
<comment type="caution">
    <text evidence="3">The sequence shown here is derived from an EMBL/GenBank/DDBJ whole genome shotgun (WGS) entry which is preliminary data.</text>
</comment>
<proteinExistence type="predicted"/>
<dbReference type="InterPro" id="IPR051210">
    <property type="entry name" value="Ub_ligase/GEF_domain"/>
</dbReference>
<gene>
    <name evidence="3" type="ORF">Fmac_022140</name>
</gene>
<keyword evidence="1" id="KW-0677">Repeat</keyword>
<protein>
    <submittedName>
        <fullName evidence="3">Uncharacterized protein</fullName>
    </submittedName>
</protein>
<dbReference type="EMBL" id="JBGMDY010000007">
    <property type="protein sequence ID" value="KAL2328713.1"/>
    <property type="molecule type" value="Genomic_DNA"/>
</dbReference>
<evidence type="ECO:0000256" key="2">
    <source>
        <dbReference type="PROSITE-ProRule" id="PRU00235"/>
    </source>
</evidence>
<dbReference type="PROSITE" id="PS50012">
    <property type="entry name" value="RCC1_3"/>
    <property type="match status" value="1"/>
</dbReference>
<dbReference type="Pfam" id="PF00415">
    <property type="entry name" value="RCC1"/>
    <property type="match status" value="1"/>
</dbReference>
<dbReference type="InterPro" id="IPR000408">
    <property type="entry name" value="Reg_chr_condens"/>
</dbReference>
<dbReference type="PANTHER" id="PTHR22870:SF408">
    <property type="entry name" value="OS09G0560450 PROTEIN"/>
    <property type="match status" value="1"/>
</dbReference>
<dbReference type="AlphaFoldDB" id="A0ABD1LZH1"/>
<keyword evidence="4" id="KW-1185">Reference proteome</keyword>
<dbReference type="InterPro" id="IPR009091">
    <property type="entry name" value="RCC1/BLIP-II"/>
</dbReference>
<dbReference type="PANTHER" id="PTHR22870">
    <property type="entry name" value="REGULATOR OF CHROMOSOME CONDENSATION"/>
    <property type="match status" value="1"/>
</dbReference>
<evidence type="ECO:0000256" key="1">
    <source>
        <dbReference type="ARBA" id="ARBA00022737"/>
    </source>
</evidence>
<feature type="repeat" description="RCC1" evidence="2">
    <location>
        <begin position="109"/>
        <end position="160"/>
    </location>
</feature>
<sequence>MIRNALSIRLAAVLPRLCALPPRPVSPRCFLLLLPRLPPPPPEPSLLLPLQPRDANDIYAELFSSDASAAASSLRGAFSFRKATPVENALPCSLEDLYKGVKKKMKISRNICDAFEGDFGRLGHGDHSDMLIPRPIKALQGLMLQQVACGDSHCLAVTMDSHVLSVASISVRQLRSMLIGFQIKSNMLDYINLPMGPVPDRTINLPASCAPKQVNLNVPTIIDAFSVDGSSEQQIESSKPYASSDA</sequence>
<dbReference type="Proteomes" id="UP001603857">
    <property type="component" value="Unassembled WGS sequence"/>
</dbReference>
<organism evidence="3 4">
    <name type="scientific">Flemingia macrophylla</name>
    <dbReference type="NCBI Taxonomy" id="520843"/>
    <lineage>
        <taxon>Eukaryota</taxon>
        <taxon>Viridiplantae</taxon>
        <taxon>Streptophyta</taxon>
        <taxon>Embryophyta</taxon>
        <taxon>Tracheophyta</taxon>
        <taxon>Spermatophyta</taxon>
        <taxon>Magnoliopsida</taxon>
        <taxon>eudicotyledons</taxon>
        <taxon>Gunneridae</taxon>
        <taxon>Pentapetalae</taxon>
        <taxon>rosids</taxon>
        <taxon>fabids</taxon>
        <taxon>Fabales</taxon>
        <taxon>Fabaceae</taxon>
        <taxon>Papilionoideae</taxon>
        <taxon>50 kb inversion clade</taxon>
        <taxon>NPAAA clade</taxon>
        <taxon>indigoferoid/millettioid clade</taxon>
        <taxon>Phaseoleae</taxon>
        <taxon>Flemingia</taxon>
    </lineage>
</organism>
<dbReference type="Gene3D" id="2.130.10.30">
    <property type="entry name" value="Regulator of chromosome condensation 1/beta-lactamase-inhibitor protein II"/>
    <property type="match status" value="1"/>
</dbReference>